<feature type="transmembrane region" description="Helical" evidence="1">
    <location>
        <begin position="12"/>
        <end position="37"/>
    </location>
</feature>
<dbReference type="Proteomes" id="UP000504634">
    <property type="component" value="Unplaced"/>
</dbReference>
<protein>
    <submittedName>
        <fullName evidence="3">Uncharacterized protein LOC115629060</fullName>
    </submittedName>
</protein>
<reference evidence="3" key="1">
    <citation type="submission" date="2025-08" db="UniProtKB">
        <authorList>
            <consortium name="RefSeq"/>
        </authorList>
    </citation>
    <scope>IDENTIFICATION</scope>
    <source>
        <strain evidence="3">11010-0011.00</strain>
        <tissue evidence="3">Whole body</tissue>
    </source>
</reference>
<feature type="transmembrane region" description="Helical" evidence="1">
    <location>
        <begin position="137"/>
        <end position="165"/>
    </location>
</feature>
<proteinExistence type="predicted"/>
<dbReference type="OrthoDB" id="8062551at2759"/>
<dbReference type="AlphaFoldDB" id="A0A6J2TXG8"/>
<evidence type="ECO:0000256" key="1">
    <source>
        <dbReference type="SAM" id="Phobius"/>
    </source>
</evidence>
<keyword evidence="1" id="KW-0812">Transmembrane</keyword>
<dbReference type="RefSeq" id="XP_030381236.1">
    <property type="nucleotide sequence ID" value="XM_030525376.1"/>
</dbReference>
<evidence type="ECO:0000313" key="2">
    <source>
        <dbReference type="Proteomes" id="UP000504634"/>
    </source>
</evidence>
<dbReference type="GeneID" id="115629060"/>
<organism evidence="2 3">
    <name type="scientific">Drosophila lebanonensis</name>
    <name type="common">Fruit fly</name>
    <name type="synonym">Scaptodrosophila lebanonensis</name>
    <dbReference type="NCBI Taxonomy" id="7225"/>
    <lineage>
        <taxon>Eukaryota</taxon>
        <taxon>Metazoa</taxon>
        <taxon>Ecdysozoa</taxon>
        <taxon>Arthropoda</taxon>
        <taxon>Hexapoda</taxon>
        <taxon>Insecta</taxon>
        <taxon>Pterygota</taxon>
        <taxon>Neoptera</taxon>
        <taxon>Endopterygota</taxon>
        <taxon>Diptera</taxon>
        <taxon>Brachycera</taxon>
        <taxon>Muscomorpha</taxon>
        <taxon>Ephydroidea</taxon>
        <taxon>Drosophilidae</taxon>
        <taxon>Scaptodrosophila</taxon>
    </lineage>
</organism>
<feature type="transmembrane region" description="Helical" evidence="1">
    <location>
        <begin position="111"/>
        <end position="131"/>
    </location>
</feature>
<keyword evidence="1" id="KW-1133">Transmembrane helix</keyword>
<feature type="transmembrane region" description="Helical" evidence="1">
    <location>
        <begin position="78"/>
        <end position="99"/>
    </location>
</feature>
<keyword evidence="2" id="KW-1185">Reference proteome</keyword>
<gene>
    <name evidence="3" type="primary">LOC115629060</name>
</gene>
<accession>A0A6J2TXG8</accession>
<evidence type="ECO:0000313" key="3">
    <source>
        <dbReference type="RefSeq" id="XP_030381236.1"/>
    </source>
</evidence>
<sequence>MLFMESYVCYCSVRLGVIIVGLLSIVRSLVLSIVLFVQGVQIFEPIIDLLEHDGQYKNNKWVRKGIGWVERTPENVLIFMQVICYVNIVAALLGILGAIKLQKWIILPLALYEFVFFLSMTSGHIVFMIMLKKVINLGLLIVLTLVGSFVLLFFGYNCITCLAMFQIITLVKSTRYRELYGNDPFHPLSLSTNSKASSVQQLQFYSTPDDTDIDEQKRLARLGQWPRRQPPPTQVISVIPVGTESRHMAAPQLKWWQQQALDVDDKMLDSAIYRNWQRDELLRGVGGEVERKNALNKQYGEHWRRY</sequence>
<name>A0A6J2TXG8_DROLE</name>
<keyword evidence="1" id="KW-0472">Membrane</keyword>